<evidence type="ECO:0008006" key="3">
    <source>
        <dbReference type="Google" id="ProtNLM"/>
    </source>
</evidence>
<name>A0ABT6CRP4_9SPHN</name>
<organism evidence="1 2">
    <name type="scientific">Novosphingobium cyanobacteriorum</name>
    <dbReference type="NCBI Taxonomy" id="3024215"/>
    <lineage>
        <taxon>Bacteria</taxon>
        <taxon>Pseudomonadati</taxon>
        <taxon>Pseudomonadota</taxon>
        <taxon>Alphaproteobacteria</taxon>
        <taxon>Sphingomonadales</taxon>
        <taxon>Sphingomonadaceae</taxon>
        <taxon>Novosphingobium</taxon>
    </lineage>
</organism>
<proteinExistence type="predicted"/>
<sequence length="66" mass="7285">MGDEGSLRKRWSEEETVLALYLYLQLPFGKLHSGNPEIQQLAAALGRSSSSVAMKLCNFASLDPKM</sequence>
<evidence type="ECO:0000313" key="1">
    <source>
        <dbReference type="EMBL" id="MDF8335267.1"/>
    </source>
</evidence>
<protein>
    <recommendedName>
        <fullName evidence="3">Transposase</fullName>
    </recommendedName>
</protein>
<keyword evidence="2" id="KW-1185">Reference proteome</keyword>
<comment type="caution">
    <text evidence="1">The sequence shown here is derived from an EMBL/GenBank/DDBJ whole genome shotgun (WGS) entry which is preliminary data.</text>
</comment>
<accession>A0ABT6CRP4</accession>
<dbReference type="RefSeq" id="WP_277280206.1">
    <property type="nucleotide sequence ID" value="NZ_JAROCY010000023.1"/>
</dbReference>
<gene>
    <name evidence="1" type="ORF">POM99_18845</name>
</gene>
<dbReference type="Proteomes" id="UP001222770">
    <property type="component" value="Unassembled WGS sequence"/>
</dbReference>
<reference evidence="1 2" key="1">
    <citation type="submission" date="2023-03" db="EMBL/GenBank/DDBJ databases">
        <title>Novosphingobium cyanobacteriorum sp. nov., isolated from a eutrophic reservoir during the Microcystis bloom period.</title>
        <authorList>
            <person name="Kang M."/>
            <person name="Le V."/>
            <person name="Ko S.-R."/>
            <person name="Lee S.-A."/>
            <person name="Ahn C.-Y."/>
        </authorList>
    </citation>
    <scope>NUCLEOTIDE SEQUENCE [LARGE SCALE GENOMIC DNA]</scope>
    <source>
        <strain evidence="1 2">HBC54</strain>
    </source>
</reference>
<evidence type="ECO:0000313" key="2">
    <source>
        <dbReference type="Proteomes" id="UP001222770"/>
    </source>
</evidence>
<dbReference type="EMBL" id="JAROCY010000023">
    <property type="protein sequence ID" value="MDF8335267.1"/>
    <property type="molecule type" value="Genomic_DNA"/>
</dbReference>